<dbReference type="CDD" id="cd00112">
    <property type="entry name" value="LDLa"/>
    <property type="match status" value="2"/>
</dbReference>
<evidence type="ECO:0000256" key="2">
    <source>
        <dbReference type="ARBA" id="ARBA00022692"/>
    </source>
</evidence>
<dbReference type="InterPro" id="IPR009030">
    <property type="entry name" value="Growth_fac_rcpt_cys_sf"/>
</dbReference>
<evidence type="ECO:0000256" key="3">
    <source>
        <dbReference type="ARBA" id="ARBA00022737"/>
    </source>
</evidence>
<keyword evidence="5 9" id="KW-0472">Membrane</keyword>
<protein>
    <recommendedName>
        <fullName evidence="10">EGF-like domain-containing protein</fullName>
    </recommendedName>
</protein>
<dbReference type="EMBL" id="CAJOBC010012057">
    <property type="protein sequence ID" value="CAF4010644.1"/>
    <property type="molecule type" value="Genomic_DNA"/>
</dbReference>
<dbReference type="GO" id="GO:0016192">
    <property type="term" value="P:vesicle-mediated transport"/>
    <property type="evidence" value="ECO:0007669"/>
    <property type="project" value="UniProtKB-ARBA"/>
</dbReference>
<evidence type="ECO:0000256" key="1">
    <source>
        <dbReference type="ARBA" id="ARBA00004167"/>
    </source>
</evidence>
<accession>A0A814ZQQ8</accession>
<feature type="domain" description="EGF-like" evidence="10">
    <location>
        <begin position="1148"/>
        <end position="1188"/>
    </location>
</feature>
<dbReference type="PROSITE" id="PS50068">
    <property type="entry name" value="LDLRA_2"/>
    <property type="match status" value="2"/>
</dbReference>
<feature type="transmembrane region" description="Helical" evidence="9">
    <location>
        <begin position="1221"/>
        <end position="1245"/>
    </location>
</feature>
<dbReference type="PRINTS" id="PR00261">
    <property type="entry name" value="LDLRECEPTOR"/>
</dbReference>
<proteinExistence type="predicted"/>
<dbReference type="InterPro" id="IPR036055">
    <property type="entry name" value="LDL_receptor-like_sf"/>
</dbReference>
<evidence type="ECO:0000313" key="13">
    <source>
        <dbReference type="Proteomes" id="UP000663829"/>
    </source>
</evidence>
<keyword evidence="2 9" id="KW-0812">Transmembrane</keyword>
<dbReference type="Proteomes" id="UP000663829">
    <property type="component" value="Unassembled WGS sequence"/>
</dbReference>
<dbReference type="EMBL" id="CAJNOQ010010182">
    <property type="protein sequence ID" value="CAF1245091.1"/>
    <property type="molecule type" value="Genomic_DNA"/>
</dbReference>
<dbReference type="SUPFAM" id="SSF57184">
    <property type="entry name" value="Growth factor receptor domain"/>
    <property type="match status" value="1"/>
</dbReference>
<evidence type="ECO:0000256" key="6">
    <source>
        <dbReference type="ARBA" id="ARBA00023157"/>
    </source>
</evidence>
<dbReference type="Gene3D" id="2.40.128.620">
    <property type="match status" value="1"/>
</dbReference>
<keyword evidence="4 9" id="KW-1133">Transmembrane helix</keyword>
<dbReference type="PANTHER" id="PTHR24270:SF60">
    <property type="entry name" value="CUB AND LDLA DOMAIN, ISOFORM A-RELATED"/>
    <property type="match status" value="1"/>
</dbReference>
<name>A0A814ZQQ8_9BILA</name>
<evidence type="ECO:0000256" key="5">
    <source>
        <dbReference type="ARBA" id="ARBA00023136"/>
    </source>
</evidence>
<evidence type="ECO:0000256" key="8">
    <source>
        <dbReference type="PROSITE-ProRule" id="PRU00124"/>
    </source>
</evidence>
<dbReference type="OrthoDB" id="2019384at2759"/>
<evidence type="ECO:0000313" key="12">
    <source>
        <dbReference type="EMBL" id="CAF4010644.1"/>
    </source>
</evidence>
<comment type="subcellular location">
    <subcellularLocation>
        <location evidence="1">Membrane</location>
        <topology evidence="1">Single-pass membrane protein</topology>
    </subcellularLocation>
</comment>
<feature type="transmembrane region" description="Helical" evidence="9">
    <location>
        <begin position="1257"/>
        <end position="1281"/>
    </location>
</feature>
<dbReference type="InterPro" id="IPR002172">
    <property type="entry name" value="LDrepeatLR_classA_rpt"/>
</dbReference>
<dbReference type="InterPro" id="IPR000742">
    <property type="entry name" value="EGF"/>
</dbReference>
<feature type="domain" description="EGF-like" evidence="10">
    <location>
        <begin position="943"/>
        <end position="982"/>
    </location>
</feature>
<reference evidence="11" key="1">
    <citation type="submission" date="2021-02" db="EMBL/GenBank/DDBJ databases">
        <authorList>
            <person name="Nowell W R."/>
        </authorList>
    </citation>
    <scope>NUCLEOTIDE SEQUENCE</scope>
</reference>
<evidence type="ECO:0000313" key="11">
    <source>
        <dbReference type="EMBL" id="CAF1245091.1"/>
    </source>
</evidence>
<keyword evidence="7" id="KW-0245">EGF-like domain</keyword>
<dbReference type="Proteomes" id="UP000681722">
    <property type="component" value="Unassembled WGS sequence"/>
</dbReference>
<evidence type="ECO:0000256" key="4">
    <source>
        <dbReference type="ARBA" id="ARBA00022989"/>
    </source>
</evidence>
<keyword evidence="6 7" id="KW-1015">Disulfide bond</keyword>
<comment type="caution">
    <text evidence="11">The sequence shown here is derived from an EMBL/GenBank/DDBJ whole genome shotgun (WGS) entry which is preliminary data.</text>
</comment>
<dbReference type="GO" id="GO:0005886">
    <property type="term" value="C:plasma membrane"/>
    <property type="evidence" value="ECO:0007669"/>
    <property type="project" value="TreeGrafter"/>
</dbReference>
<keyword evidence="3" id="KW-0677">Repeat</keyword>
<dbReference type="SUPFAM" id="SSF57196">
    <property type="entry name" value="EGF/Laminin"/>
    <property type="match status" value="2"/>
</dbReference>
<dbReference type="Pfam" id="PF00057">
    <property type="entry name" value="Ldl_recept_a"/>
    <property type="match status" value="1"/>
</dbReference>
<dbReference type="InterPro" id="IPR050685">
    <property type="entry name" value="LDLR"/>
</dbReference>
<sequence length="1283" mass="148155">MSFYSERRVYIYVTEEAVQLPSKHCYGIERTYDTLKTNNVTVNNLFYWNAPIDVMVSYQKYLDSKIANGKYCACLDTIYFGPYREYTFDKAITFSEIIQKQFQPKASSYPTCHMACDDGHRCLDWREICNGIVDCLNGDDEGIQCVVSEFNECNLETEFRCKNGMCIPKDFAFGQMIDCLDTSDETNVFVHDYFASRLLDCSGQWSIECEEHYCRESKLFTCGDGTCILNPLDYTGKSCQNKRNIIQIESTFLESSLSLCHKCKLCATTNDLFFKYLKEQYNLTTKVCQHIASDCKSNCTFYFTFPSKPVMFPSVRFIYNGLEISAIYPEFLCYEQNICEDYIPTKIIHNFACHSTKEFNGLDFTTFGIFYKSVQRIFSICVLSKMRPLKKNFYQCNSTLRVISIHRVRDGVEDCYLGEDEFVIEPEITNSADYFKCLTLDTNEYIPRSRLFDGRSDCSDMSDEMMPFVCKEQNDLGCQHLRGLVTPYIYFLFDELCNGIVHSQLIFGNDTDETDCYEWRRSCRTKYVSCDRNWNCINGRDEVGVTPLAYCRSKEQIHYCRLPENGTQITLPIEQIGDQIIDCLGSTDERFNYCPLKYPFELTRRFHRWNTSECVHIYDVCDGIVHCPYKDDEIACPKRKLSNCPPGTFACGGITRRCLSKSERCNGRRDCRDIGDENDELFCDLVPQRVQYKPFLYTEHNQYPPPGIQDYRQLITGFNKRNSYLPVGSDFRPIRSVAVQNKLGSYCNRGIGVRSLKVKDGHRRVVCLCPPSHYGKACQFQNKRLTVLIQIIGTFNRHLIFRLLVRLFDETNLVLDSVDVLHMPYQNGTIKNVIYLVYPHNSFYNISLRYFVRIDIFSVSTQDVEFHSSRYFNVKFPFLPVDRLAVQLKLDNKCDEICLNGSHVIYIDTVHQDNKTSCSSTSLAFEGQCICPLGTFGNDCGVQIDLCKGVECLNNGTCVSLDIKQMYYTCICIENYFGDLCQYSNSRMIIGIKELHQDPLFIHIPVVLVYFVDIYKNSTVTLVQDRLLFKNVPFNTNLSIIYKKQSPLPALVFVQTLFNTHHVYGLYYIVSLLKTPVQFVSTNILVASFCPYVGELLSSEIMSYSYLKRVKYYHQACFTLGTKCFFDEYYMCLCDNEAYIDCFVFNHRVSNCTNQGYCQNGGHCYQPMSDVVDFACVCRKCYYGNLCQFTTSQYSISLDALLGSELTATESLYEQSHLIKITFTCVCVMFIFGLFSNVLSIVTFASCPKTREIGSGIYLLWLCIISQFGLIIVALKFYYLVFD</sequence>
<gene>
    <name evidence="11" type="ORF">GPM918_LOCUS25853</name>
    <name evidence="12" type="ORF">SRO942_LOCUS25913</name>
</gene>
<dbReference type="Gene3D" id="4.10.400.10">
    <property type="entry name" value="Low-density Lipoprotein Receptor"/>
    <property type="match status" value="2"/>
</dbReference>
<dbReference type="Gene3D" id="2.10.25.10">
    <property type="entry name" value="Laminin"/>
    <property type="match status" value="1"/>
</dbReference>
<dbReference type="PROSITE" id="PS00022">
    <property type="entry name" value="EGF_1"/>
    <property type="match status" value="2"/>
</dbReference>
<evidence type="ECO:0000256" key="7">
    <source>
        <dbReference type="PROSITE-ProRule" id="PRU00076"/>
    </source>
</evidence>
<organism evidence="11 13">
    <name type="scientific">Didymodactylos carnosus</name>
    <dbReference type="NCBI Taxonomy" id="1234261"/>
    <lineage>
        <taxon>Eukaryota</taxon>
        <taxon>Metazoa</taxon>
        <taxon>Spiralia</taxon>
        <taxon>Gnathifera</taxon>
        <taxon>Rotifera</taxon>
        <taxon>Eurotatoria</taxon>
        <taxon>Bdelloidea</taxon>
        <taxon>Philodinida</taxon>
        <taxon>Philodinidae</taxon>
        <taxon>Didymodactylos</taxon>
    </lineage>
</organism>
<feature type="disulfide bond" evidence="7">
    <location>
        <begin position="1178"/>
        <end position="1187"/>
    </location>
</feature>
<feature type="disulfide bond" evidence="8">
    <location>
        <begin position="161"/>
        <end position="179"/>
    </location>
</feature>
<dbReference type="SUPFAM" id="SSF57424">
    <property type="entry name" value="LDL receptor-like module"/>
    <property type="match status" value="2"/>
</dbReference>
<evidence type="ECO:0000256" key="9">
    <source>
        <dbReference type="SAM" id="Phobius"/>
    </source>
</evidence>
<keyword evidence="13" id="KW-1185">Reference proteome</keyword>
<dbReference type="SMART" id="SM00192">
    <property type="entry name" value="LDLa"/>
    <property type="match status" value="6"/>
</dbReference>
<dbReference type="PROSITE" id="PS50026">
    <property type="entry name" value="EGF_3"/>
    <property type="match status" value="2"/>
</dbReference>
<comment type="caution">
    <text evidence="7">Lacks conserved residue(s) required for the propagation of feature annotation.</text>
</comment>
<feature type="disulfide bond" evidence="7">
    <location>
        <begin position="972"/>
        <end position="981"/>
    </location>
</feature>
<evidence type="ECO:0000259" key="10">
    <source>
        <dbReference type="PROSITE" id="PS50026"/>
    </source>
</evidence>
<dbReference type="PANTHER" id="PTHR24270">
    <property type="entry name" value="LOW-DENSITY LIPOPROTEIN RECEPTOR-RELATED"/>
    <property type="match status" value="1"/>
</dbReference>
<dbReference type="SMART" id="SM00181">
    <property type="entry name" value="EGF"/>
    <property type="match status" value="3"/>
</dbReference>